<sequence length="610" mass="65469">MEAIRIRHCRLRLLRHGGWSWGADPRRLVAQATQHLPAWLMRALAAQLADCAPDQTIERLHLRIPVRLSELCDWPADAAHQGGDAPRGALAQRAQTILAEALKDVPRQLPASSHMPETVPAQNTASELVSPTTVTDTLTTWQHAGSLTRMLATADGATLQVWAREMLAELGATGAIRARAGAALVPLIERIEGTLGDPGASAAALADEIDLLVAALVSLQARASADQAGGGSAPSVPARPLADATRAKVAADRAPRGALRSPDLRPRVSPARQPRRESVVVESVLPFIVMGILSRRNYFAGLRAALACSALLAQSGCFAAALAYKLAPPPSRGWARSAATERLAAVMCGRDEAPDNARMDDFLRGLSSACAPLDASLWPTDRAARTGPGVLVERLEGGVWAVLDIGSSQPLGWFGDPDGVLRVADLLPGQMWWLAPGVADCVLPEALGRRGLRAIAMGASPRAAGWRSAGDGLWTNEPLLRRHSAQLHRVFDEAHELITATHSEFIEQRPLVLPNRGHICRAAEFSITLALCSALGDLADTLWREREPTQPLLALRRFGDLGGTVSIEEGRVLVRPALGRRFMDLSEHGLLRDIVDIPWWPGRRIEFAGP</sequence>
<reference evidence="2 3" key="1">
    <citation type="submission" date="2019-10" db="EMBL/GenBank/DDBJ databases">
        <title>Taxonomy of Antarctic Massilia spp.: description of Massilia rubra sp. nov., Massilia aquatica sp. nov., Massilia mucilaginosa sp. nov., Massilia frigida sp. nov. isolated from streams, lakes and regoliths.</title>
        <authorList>
            <person name="Holochova P."/>
            <person name="Sedlacek I."/>
            <person name="Kralova S."/>
            <person name="Maslanova I."/>
            <person name="Busse H.-J."/>
            <person name="Stankova E."/>
            <person name="Vrbovska V."/>
            <person name="Kovarovic V."/>
            <person name="Bartak M."/>
            <person name="Svec P."/>
            <person name="Pantucek R."/>
        </authorList>
    </citation>
    <scope>NUCLEOTIDE SEQUENCE [LARGE SCALE GENOMIC DNA]</scope>
    <source>
        <strain evidence="2 3">CCM 8733</strain>
    </source>
</reference>
<proteinExistence type="predicted"/>
<evidence type="ECO:0000256" key="1">
    <source>
        <dbReference type="SAM" id="MobiDB-lite"/>
    </source>
</evidence>
<evidence type="ECO:0000313" key="3">
    <source>
        <dbReference type="Proteomes" id="UP000609726"/>
    </source>
</evidence>
<feature type="region of interest" description="Disordered" evidence="1">
    <location>
        <begin position="251"/>
        <end position="275"/>
    </location>
</feature>
<evidence type="ECO:0000313" key="2">
    <source>
        <dbReference type="EMBL" id="NHZ89623.1"/>
    </source>
</evidence>
<organism evidence="2 3">
    <name type="scientific">Massilia mucilaginosa</name>
    <dbReference type="NCBI Taxonomy" id="2609282"/>
    <lineage>
        <taxon>Bacteria</taxon>
        <taxon>Pseudomonadati</taxon>
        <taxon>Pseudomonadota</taxon>
        <taxon>Betaproteobacteria</taxon>
        <taxon>Burkholderiales</taxon>
        <taxon>Oxalobacteraceae</taxon>
        <taxon>Telluria group</taxon>
        <taxon>Massilia</taxon>
    </lineage>
</organism>
<dbReference type="Proteomes" id="UP000609726">
    <property type="component" value="Unassembled WGS sequence"/>
</dbReference>
<keyword evidence="3" id="KW-1185">Reference proteome</keyword>
<name>A0ABX0NS93_9BURK</name>
<dbReference type="EMBL" id="WHJH01000010">
    <property type="protein sequence ID" value="NHZ89623.1"/>
    <property type="molecule type" value="Genomic_DNA"/>
</dbReference>
<comment type="caution">
    <text evidence="2">The sequence shown here is derived from an EMBL/GenBank/DDBJ whole genome shotgun (WGS) entry which is preliminary data.</text>
</comment>
<protein>
    <submittedName>
        <fullName evidence="2">Uncharacterized protein</fullName>
    </submittedName>
</protein>
<gene>
    <name evidence="2" type="ORF">F2P45_11450</name>
</gene>
<accession>A0ABX0NS93</accession>
<dbReference type="RefSeq" id="WP_166874443.1">
    <property type="nucleotide sequence ID" value="NZ_WHJH01000010.1"/>
</dbReference>